<proteinExistence type="inferred from homology"/>
<accession>A0A177Y3K0</accession>
<dbReference type="GO" id="GO:0045893">
    <property type="term" value="P:positive regulation of DNA-templated transcription"/>
    <property type="evidence" value="ECO:0007669"/>
    <property type="project" value="UniProtKB-UniRule"/>
</dbReference>
<sequence>MSEQTKSPTHYRLLSTLRAIGPYLRESQSKDGAYLFDCLSVCVNDKKSPEQREFWGWWLELERNGEAFEARYRSGLYDATGDWQAKSLPKKAVEDVTRTQEVFHQKLVDTLANEFEISVNMHEESVEFV</sequence>
<dbReference type="Proteomes" id="UP000078406">
    <property type="component" value="Unassembled WGS sequence"/>
</dbReference>
<evidence type="ECO:0000256" key="1">
    <source>
        <dbReference type="ARBA" id="ARBA00022490"/>
    </source>
</evidence>
<evidence type="ECO:0000313" key="6">
    <source>
        <dbReference type="EMBL" id="OAJ95411.1"/>
    </source>
</evidence>
<comment type="function">
    <text evidence="5">Binds to the sigma-S subunit of RNA polymerase, activating expression of sigma-S-regulated genes. Stimulates RNA polymerase holoenzyme formation and may bind to several other sigma factors, such as sigma-70 and sigma-32.</text>
</comment>
<gene>
    <name evidence="5" type="primary">crl</name>
    <name evidence="6" type="ORF">APB76_04545</name>
</gene>
<evidence type="ECO:0000313" key="7">
    <source>
        <dbReference type="Proteomes" id="UP000078406"/>
    </source>
</evidence>
<evidence type="ECO:0000256" key="2">
    <source>
        <dbReference type="ARBA" id="ARBA00023015"/>
    </source>
</evidence>
<feature type="region of interest" description="Essential for activity" evidence="5">
    <location>
        <begin position="100"/>
        <end position="123"/>
    </location>
</feature>
<keyword evidence="3 5" id="KW-0010">Activator</keyword>
<dbReference type="AlphaFoldDB" id="A0A177Y3K0"/>
<dbReference type="NCBIfam" id="NF008217">
    <property type="entry name" value="PRK10984.1"/>
    <property type="match status" value="1"/>
</dbReference>
<comment type="caution">
    <text evidence="6">The sequence shown here is derived from an EMBL/GenBank/DDBJ whole genome shotgun (WGS) entry which is preliminary data.</text>
</comment>
<keyword evidence="4 5" id="KW-0804">Transcription</keyword>
<dbReference type="HAMAP" id="MF_01178">
    <property type="entry name" value="Crl"/>
    <property type="match status" value="1"/>
</dbReference>
<evidence type="ECO:0000256" key="3">
    <source>
        <dbReference type="ARBA" id="ARBA00023159"/>
    </source>
</evidence>
<evidence type="ECO:0000256" key="4">
    <source>
        <dbReference type="ARBA" id="ARBA00023163"/>
    </source>
</evidence>
<comment type="subcellular location">
    <subcellularLocation>
        <location evidence="5">Cytoplasm</location>
    </subcellularLocation>
</comment>
<dbReference type="RefSeq" id="WP_049842819.1">
    <property type="nucleotide sequence ID" value="NZ_LLEI02000019.1"/>
</dbReference>
<evidence type="ECO:0000256" key="5">
    <source>
        <dbReference type="HAMAP-Rule" id="MF_01178"/>
    </source>
</evidence>
<dbReference type="InterPro" id="IPR009986">
    <property type="entry name" value="Tscrpt_reg_Crl"/>
</dbReference>
<dbReference type="InterPro" id="IPR038208">
    <property type="entry name" value="Tscrpt_reg_Crl_sf"/>
</dbReference>
<dbReference type="EMBL" id="LLEI02000019">
    <property type="protein sequence ID" value="OAJ95411.1"/>
    <property type="molecule type" value="Genomic_DNA"/>
</dbReference>
<dbReference type="Gene3D" id="3.30.310.230">
    <property type="entry name" value="Sigma factor-binding protein Crl monomer"/>
    <property type="match status" value="1"/>
</dbReference>
<organism evidence="6 7">
    <name type="scientific">Vibrio bivalvicida</name>
    <dbReference type="NCBI Taxonomy" id="1276888"/>
    <lineage>
        <taxon>Bacteria</taxon>
        <taxon>Pseudomonadati</taxon>
        <taxon>Pseudomonadota</taxon>
        <taxon>Gammaproteobacteria</taxon>
        <taxon>Vibrionales</taxon>
        <taxon>Vibrionaceae</taxon>
        <taxon>Vibrio</taxon>
        <taxon>Vibrio oreintalis group</taxon>
    </lineage>
</organism>
<dbReference type="Pfam" id="PF07417">
    <property type="entry name" value="Crl"/>
    <property type="match status" value="1"/>
</dbReference>
<protein>
    <recommendedName>
        <fullName evidence="5">Sigma factor-binding protein Crl</fullName>
    </recommendedName>
</protein>
<dbReference type="GO" id="GO:0005737">
    <property type="term" value="C:cytoplasm"/>
    <property type="evidence" value="ECO:0007669"/>
    <property type="project" value="UniProtKB-SubCell"/>
</dbReference>
<keyword evidence="1 5" id="KW-0963">Cytoplasm</keyword>
<reference evidence="6 7" key="1">
    <citation type="journal article" date="2016" name="Syst. Appl. Microbiol.">
        <title>Vibrio bivalvicida sp. nov., a novel larval pathogen for bivalve molluscs reared in a hatchery.</title>
        <authorList>
            <person name="Dubert J."/>
            <person name="Romalde J.L."/>
            <person name="Prado S."/>
            <person name="Barja J.L."/>
        </authorList>
    </citation>
    <scope>NUCLEOTIDE SEQUENCE [LARGE SCALE GENOMIC DNA]</scope>
    <source>
        <strain evidence="6 7">605</strain>
    </source>
</reference>
<comment type="similarity">
    <text evidence="5">Belongs to the Crl family.</text>
</comment>
<name>A0A177Y3K0_9VIBR</name>
<keyword evidence="2 5" id="KW-0805">Transcription regulation</keyword>